<sequence>MLLTSRTRHMDDATRGIAALAAIISSDASGVKSSPRPSVEEGRPVNKADDGSQDDLAEDMPTSTEIDSPYKNLIKEKAVAFVSELKTMKKYHHGDGIKYEKLIGDLYRDYENEREEIGDYLAELGYAEVIISILKEKGSSKIEEIWSLTHYTYDNAWNYSDASEKFARSLAEAGAVKLMTLNLRHKLYLDNMQNEKAYHVLAASLSTLHNIARRTGVKHYNKKIKTAEVVMPLIKSDDELLKTLAMLILAHIVEEKENAKIIDETNTIKNIVNWIHIALKEESSRRFRGFTPWELTQGLAKLAVNDSNKRKILEEGVLDDLRAILRHTDPKEQASAAECIWTLAFDKSVRQAIIEFPDLVPALEELAKSTSSASSPQTSTAAAAAAPGGGPSLNSIVRKNVQGALWLIKGDNDPTSNTTRTHNAQGSKNHVFISYSWKAEYMFQLRKDYIPLMCQKRYRPDGWLGAILGAKLFYDFSGKYPYEKPLQGLLKELRGRGKSAHAGSIHSKPSVDEVDSSPFNHHAVTSSSGSAVGSSSLTPDDRNAVAEFVTMDEHHVKIWLVSQGLQRLTRAFSKVNGKYILQMKKMRETAPEYYYSSLERRFRMSRIDILSFNAALDSLG</sequence>
<reference evidence="2 3" key="1">
    <citation type="journal article" date="2021" name="Elife">
        <title>Chloroplast acquisition without the gene transfer in kleptoplastic sea slugs, Plakobranchus ocellatus.</title>
        <authorList>
            <person name="Maeda T."/>
            <person name="Takahashi S."/>
            <person name="Yoshida T."/>
            <person name="Shimamura S."/>
            <person name="Takaki Y."/>
            <person name="Nagai Y."/>
            <person name="Toyoda A."/>
            <person name="Suzuki Y."/>
            <person name="Arimoto A."/>
            <person name="Ishii H."/>
            <person name="Satoh N."/>
            <person name="Nishiyama T."/>
            <person name="Hasebe M."/>
            <person name="Maruyama T."/>
            <person name="Minagawa J."/>
            <person name="Obokata J."/>
            <person name="Shigenobu S."/>
        </authorList>
    </citation>
    <scope>NUCLEOTIDE SEQUENCE [LARGE SCALE GENOMIC DNA]</scope>
</reference>
<evidence type="ECO:0000313" key="2">
    <source>
        <dbReference type="EMBL" id="GFN81245.1"/>
    </source>
</evidence>
<name>A0AAV3Y1Z5_9GAST</name>
<dbReference type="InterPro" id="IPR011989">
    <property type="entry name" value="ARM-like"/>
</dbReference>
<dbReference type="SUPFAM" id="SSF48371">
    <property type="entry name" value="ARM repeat"/>
    <property type="match status" value="1"/>
</dbReference>
<dbReference type="PANTHER" id="PTHR46270:SF2">
    <property type="entry name" value="TIR DOMAIN-CONTAINING PROTEIN"/>
    <property type="match status" value="1"/>
</dbReference>
<proteinExistence type="predicted"/>
<protein>
    <submittedName>
        <fullName evidence="2">Uncharacterized protein</fullName>
    </submittedName>
</protein>
<feature type="compositionally biased region" description="Basic and acidic residues" evidence="1">
    <location>
        <begin position="38"/>
        <end position="50"/>
    </location>
</feature>
<feature type="region of interest" description="Disordered" evidence="1">
    <location>
        <begin position="500"/>
        <end position="538"/>
    </location>
</feature>
<dbReference type="Gene3D" id="1.25.10.10">
    <property type="entry name" value="Leucine-rich Repeat Variant"/>
    <property type="match status" value="2"/>
</dbReference>
<evidence type="ECO:0000313" key="3">
    <source>
        <dbReference type="Proteomes" id="UP000735302"/>
    </source>
</evidence>
<keyword evidence="3" id="KW-1185">Reference proteome</keyword>
<organism evidence="2 3">
    <name type="scientific">Plakobranchus ocellatus</name>
    <dbReference type="NCBI Taxonomy" id="259542"/>
    <lineage>
        <taxon>Eukaryota</taxon>
        <taxon>Metazoa</taxon>
        <taxon>Spiralia</taxon>
        <taxon>Lophotrochozoa</taxon>
        <taxon>Mollusca</taxon>
        <taxon>Gastropoda</taxon>
        <taxon>Heterobranchia</taxon>
        <taxon>Euthyneura</taxon>
        <taxon>Panpulmonata</taxon>
        <taxon>Sacoglossa</taxon>
        <taxon>Placobranchoidea</taxon>
        <taxon>Plakobranchidae</taxon>
        <taxon>Plakobranchus</taxon>
    </lineage>
</organism>
<evidence type="ECO:0000256" key="1">
    <source>
        <dbReference type="SAM" id="MobiDB-lite"/>
    </source>
</evidence>
<dbReference type="AlphaFoldDB" id="A0AAV3Y1Z5"/>
<feature type="region of interest" description="Disordered" evidence="1">
    <location>
        <begin position="29"/>
        <end position="65"/>
    </location>
</feature>
<feature type="compositionally biased region" description="Low complexity" evidence="1">
    <location>
        <begin position="523"/>
        <end position="536"/>
    </location>
</feature>
<dbReference type="PANTHER" id="PTHR46270">
    <property type="entry name" value="ARMADILLO-TYPE FOLD-RELATED"/>
    <property type="match status" value="1"/>
</dbReference>
<dbReference type="Proteomes" id="UP000735302">
    <property type="component" value="Unassembled WGS sequence"/>
</dbReference>
<accession>A0AAV3Y1Z5</accession>
<dbReference type="InterPro" id="IPR016024">
    <property type="entry name" value="ARM-type_fold"/>
</dbReference>
<dbReference type="EMBL" id="BLXT01000921">
    <property type="protein sequence ID" value="GFN81245.1"/>
    <property type="molecule type" value="Genomic_DNA"/>
</dbReference>
<comment type="caution">
    <text evidence="2">The sequence shown here is derived from an EMBL/GenBank/DDBJ whole genome shotgun (WGS) entry which is preliminary data.</text>
</comment>
<gene>
    <name evidence="2" type="ORF">PoB_000775100</name>
</gene>